<evidence type="ECO:0000313" key="2">
    <source>
        <dbReference type="Proteomes" id="UP000178647"/>
    </source>
</evidence>
<reference evidence="1 2" key="1">
    <citation type="journal article" date="2016" name="Nat. Commun.">
        <title>Thousands of microbial genomes shed light on interconnected biogeochemical processes in an aquifer system.</title>
        <authorList>
            <person name="Anantharaman K."/>
            <person name="Brown C.T."/>
            <person name="Hug L.A."/>
            <person name="Sharon I."/>
            <person name="Castelle C.J."/>
            <person name="Probst A.J."/>
            <person name="Thomas B.C."/>
            <person name="Singh A."/>
            <person name="Wilkins M.J."/>
            <person name="Karaoz U."/>
            <person name="Brodie E.L."/>
            <person name="Williams K.H."/>
            <person name="Hubbard S.S."/>
            <person name="Banfield J.F."/>
        </authorList>
    </citation>
    <scope>NUCLEOTIDE SEQUENCE [LARGE SCALE GENOMIC DNA]</scope>
</reference>
<name>A0A1G2EH67_9BACT</name>
<proteinExistence type="predicted"/>
<dbReference type="AlphaFoldDB" id="A0A1G2EH67"/>
<dbReference type="EMBL" id="MHMH01000006">
    <property type="protein sequence ID" value="OGZ24710.1"/>
    <property type="molecule type" value="Genomic_DNA"/>
</dbReference>
<protein>
    <submittedName>
        <fullName evidence="1">Uncharacterized protein</fullName>
    </submittedName>
</protein>
<dbReference type="Gene3D" id="3.40.1190.10">
    <property type="entry name" value="Mur-like, catalytic domain"/>
    <property type="match status" value="1"/>
</dbReference>
<dbReference type="STRING" id="1801672.A2896_02410"/>
<accession>A0A1G2EH67</accession>
<dbReference type="InterPro" id="IPR036565">
    <property type="entry name" value="Mur-like_cat_sf"/>
</dbReference>
<organism evidence="1 2">
    <name type="scientific">Candidatus Nealsonbacteria bacterium RIFCSPLOWO2_01_FULL_43_32</name>
    <dbReference type="NCBI Taxonomy" id="1801672"/>
    <lineage>
        <taxon>Bacteria</taxon>
        <taxon>Candidatus Nealsoniibacteriota</taxon>
    </lineage>
</organism>
<dbReference type="Proteomes" id="UP000178647">
    <property type="component" value="Unassembled WGS sequence"/>
</dbReference>
<gene>
    <name evidence="1" type="ORF">A2896_02410</name>
</gene>
<comment type="caution">
    <text evidence="1">The sequence shown here is derived from an EMBL/GenBank/DDBJ whole genome shotgun (WGS) entry which is preliminary data.</text>
</comment>
<dbReference type="SUPFAM" id="SSF53623">
    <property type="entry name" value="MurD-like peptide ligases, catalytic domain"/>
    <property type="match status" value="1"/>
</dbReference>
<sequence>MNKLIFFLKRPKIVIVKGAAQGITQDAIYQVLQAHFKMGQEVLMIDQDFEFFIKYSRLPVLVVNGDITQAPEVSLLVQALTASSYLVLNSDDDEVARDLKNKSQARVLTFGFGARADIRATAVGANFKISYQGNVVPVWLENLADQEQVYAALAASAVGEALGLNLVQVSEALRG</sequence>
<evidence type="ECO:0000313" key="1">
    <source>
        <dbReference type="EMBL" id="OGZ24710.1"/>
    </source>
</evidence>
<dbReference type="GO" id="GO:0005524">
    <property type="term" value="F:ATP binding"/>
    <property type="evidence" value="ECO:0007669"/>
    <property type="project" value="InterPro"/>
</dbReference>